<protein>
    <submittedName>
        <fullName evidence="1">Uncharacterized protein</fullName>
    </submittedName>
</protein>
<name>A0ABV0UE92_9TELE</name>
<keyword evidence="2" id="KW-1185">Reference proteome</keyword>
<comment type="caution">
    <text evidence="1">The sequence shown here is derived from an EMBL/GenBank/DDBJ whole genome shotgun (WGS) entry which is preliminary data.</text>
</comment>
<evidence type="ECO:0000313" key="2">
    <source>
        <dbReference type="Proteomes" id="UP001482620"/>
    </source>
</evidence>
<reference evidence="1 2" key="1">
    <citation type="submission" date="2021-06" db="EMBL/GenBank/DDBJ databases">
        <authorList>
            <person name="Palmer J.M."/>
        </authorList>
    </citation>
    <scope>NUCLEOTIDE SEQUENCE [LARGE SCALE GENOMIC DNA]</scope>
    <source>
        <strain evidence="2">if_2019</strain>
        <tissue evidence="1">Muscle</tissue>
    </source>
</reference>
<accession>A0ABV0UE92</accession>
<dbReference type="Proteomes" id="UP001482620">
    <property type="component" value="Unassembled WGS sequence"/>
</dbReference>
<evidence type="ECO:0000313" key="1">
    <source>
        <dbReference type="EMBL" id="MEQ2242825.1"/>
    </source>
</evidence>
<proteinExistence type="predicted"/>
<gene>
    <name evidence="1" type="ORF">ILYODFUR_000758</name>
</gene>
<dbReference type="EMBL" id="JAHRIQ010069544">
    <property type="protein sequence ID" value="MEQ2242825.1"/>
    <property type="molecule type" value="Genomic_DNA"/>
</dbReference>
<organism evidence="1 2">
    <name type="scientific">Ilyodon furcidens</name>
    <name type="common">goldbreast splitfin</name>
    <dbReference type="NCBI Taxonomy" id="33524"/>
    <lineage>
        <taxon>Eukaryota</taxon>
        <taxon>Metazoa</taxon>
        <taxon>Chordata</taxon>
        <taxon>Craniata</taxon>
        <taxon>Vertebrata</taxon>
        <taxon>Euteleostomi</taxon>
        <taxon>Actinopterygii</taxon>
        <taxon>Neopterygii</taxon>
        <taxon>Teleostei</taxon>
        <taxon>Neoteleostei</taxon>
        <taxon>Acanthomorphata</taxon>
        <taxon>Ovalentaria</taxon>
        <taxon>Atherinomorphae</taxon>
        <taxon>Cyprinodontiformes</taxon>
        <taxon>Goodeidae</taxon>
        <taxon>Ilyodon</taxon>
    </lineage>
</organism>
<sequence>MVTANHLRHACQPKLSGWAIRALIKRVYQRPMVTLEELHISPQNLLVGQLLVVHFSNLAFMEVWQEENHYWKKCLKIPFAVYHEHVRDIANVWKVLWSDETKASCV</sequence>